<dbReference type="OrthoDB" id="9199459at2759"/>
<dbReference type="RefSeq" id="XP_033788825.1">
    <property type="nucleotide sequence ID" value="XM_033932934.1"/>
</dbReference>
<proteinExistence type="predicted"/>
<dbReference type="FunFam" id="3.30.160.60:FF:000358">
    <property type="entry name" value="zinc finger protein 24"/>
    <property type="match status" value="1"/>
</dbReference>
<evidence type="ECO:0000256" key="8">
    <source>
        <dbReference type="PROSITE-ProRule" id="PRU00042"/>
    </source>
</evidence>
<dbReference type="GO" id="GO:0008270">
    <property type="term" value="F:zinc ion binding"/>
    <property type="evidence" value="ECO:0007669"/>
    <property type="project" value="UniProtKB-KW"/>
</dbReference>
<dbReference type="Gene3D" id="3.30.160.60">
    <property type="entry name" value="Classic Zinc Finger"/>
    <property type="match status" value="2"/>
</dbReference>
<dbReference type="SMART" id="SM00355">
    <property type="entry name" value="ZnF_C2H2"/>
    <property type="match status" value="2"/>
</dbReference>
<feature type="region of interest" description="Disordered" evidence="9">
    <location>
        <begin position="191"/>
        <end position="215"/>
    </location>
</feature>
<dbReference type="GO" id="GO:0000978">
    <property type="term" value="F:RNA polymerase II cis-regulatory region sequence-specific DNA binding"/>
    <property type="evidence" value="ECO:0007669"/>
    <property type="project" value="TreeGrafter"/>
</dbReference>
<evidence type="ECO:0000256" key="5">
    <source>
        <dbReference type="ARBA" id="ARBA00022833"/>
    </source>
</evidence>
<keyword evidence="5" id="KW-0862">Zinc</keyword>
<protein>
    <submittedName>
        <fullName evidence="12">Zinc finger protein 583-like</fullName>
    </submittedName>
</protein>
<dbReference type="AlphaFoldDB" id="A0A6P8Q1N8"/>
<keyword evidence="4 8" id="KW-0863">Zinc-finger</keyword>
<keyword evidence="2" id="KW-0479">Metal-binding</keyword>
<keyword evidence="11" id="KW-1185">Reference proteome</keyword>
<feature type="compositionally biased region" description="Basic residues" evidence="9">
    <location>
        <begin position="202"/>
        <end position="215"/>
    </location>
</feature>
<evidence type="ECO:0000256" key="9">
    <source>
        <dbReference type="SAM" id="MobiDB-lite"/>
    </source>
</evidence>
<evidence type="ECO:0000256" key="6">
    <source>
        <dbReference type="ARBA" id="ARBA00023125"/>
    </source>
</evidence>
<evidence type="ECO:0000256" key="4">
    <source>
        <dbReference type="ARBA" id="ARBA00022771"/>
    </source>
</evidence>
<keyword evidence="6" id="KW-0238">DNA-binding</keyword>
<comment type="subcellular location">
    <subcellularLocation>
        <location evidence="1">Nucleus</location>
    </subcellularLocation>
</comment>
<dbReference type="Proteomes" id="UP000515159">
    <property type="component" value="Chromosome 2"/>
</dbReference>
<organism evidence="11 12">
    <name type="scientific">Geotrypetes seraphini</name>
    <name type="common">Gaboon caecilian</name>
    <name type="synonym">Caecilia seraphini</name>
    <dbReference type="NCBI Taxonomy" id="260995"/>
    <lineage>
        <taxon>Eukaryota</taxon>
        <taxon>Metazoa</taxon>
        <taxon>Chordata</taxon>
        <taxon>Craniata</taxon>
        <taxon>Vertebrata</taxon>
        <taxon>Euteleostomi</taxon>
        <taxon>Amphibia</taxon>
        <taxon>Gymnophiona</taxon>
        <taxon>Geotrypetes</taxon>
    </lineage>
</organism>
<evidence type="ECO:0000256" key="3">
    <source>
        <dbReference type="ARBA" id="ARBA00022737"/>
    </source>
</evidence>
<feature type="domain" description="C2H2-type" evidence="10">
    <location>
        <begin position="220"/>
        <end position="247"/>
    </location>
</feature>
<dbReference type="KEGG" id="gsh:117354977"/>
<dbReference type="SUPFAM" id="SSF57667">
    <property type="entry name" value="beta-beta-alpha zinc fingers"/>
    <property type="match status" value="1"/>
</dbReference>
<dbReference type="PANTHER" id="PTHR23226:SF416">
    <property type="entry name" value="FI01424P"/>
    <property type="match status" value="1"/>
</dbReference>
<dbReference type="GeneID" id="117354977"/>
<evidence type="ECO:0000313" key="12">
    <source>
        <dbReference type="RefSeq" id="XP_033788825.1"/>
    </source>
</evidence>
<dbReference type="FunFam" id="3.30.160.60:FF:002343">
    <property type="entry name" value="Zinc finger protein 33A"/>
    <property type="match status" value="1"/>
</dbReference>
<dbReference type="PROSITE" id="PS00028">
    <property type="entry name" value="ZINC_FINGER_C2H2_1"/>
    <property type="match status" value="2"/>
</dbReference>
<dbReference type="PROSITE" id="PS50157">
    <property type="entry name" value="ZINC_FINGER_C2H2_2"/>
    <property type="match status" value="2"/>
</dbReference>
<dbReference type="PANTHER" id="PTHR23226">
    <property type="entry name" value="ZINC FINGER AND SCAN DOMAIN-CONTAINING"/>
    <property type="match status" value="1"/>
</dbReference>
<evidence type="ECO:0000259" key="10">
    <source>
        <dbReference type="PROSITE" id="PS50157"/>
    </source>
</evidence>
<sequence length="288" mass="33000">MGAISQESVATLDQGDDPTVCRLFKHADLNEIIAVSLQELNLDVPQLSAMHRRSPAPNLSFCPSLQRCKRQILGQKESLQFRKINACRSFCALTSCHLVANDHQITQGRKREKKQGKDPVEIEQVQRQSGNVCENISQGTERINTKQESTEQRELVRDSTDGVAECERKDRELSNIPEDQRHQLERPLRINNSDKMNSEAHHGKRKGKTHQHTHRAVKPYTCSECIQSFTWLSDLEAHQKIHTGDKAFSCIECKKNFTRHSNLKIHQRIHTGDKRVLSVIKTLLRFQV</sequence>
<evidence type="ECO:0000313" key="11">
    <source>
        <dbReference type="Proteomes" id="UP000515159"/>
    </source>
</evidence>
<dbReference type="GO" id="GO:0000981">
    <property type="term" value="F:DNA-binding transcription factor activity, RNA polymerase II-specific"/>
    <property type="evidence" value="ECO:0007669"/>
    <property type="project" value="TreeGrafter"/>
</dbReference>
<evidence type="ECO:0000256" key="2">
    <source>
        <dbReference type="ARBA" id="ARBA00022723"/>
    </source>
</evidence>
<dbReference type="GO" id="GO:0005634">
    <property type="term" value="C:nucleus"/>
    <property type="evidence" value="ECO:0007669"/>
    <property type="project" value="UniProtKB-SubCell"/>
</dbReference>
<dbReference type="InParanoid" id="A0A6P8Q1N8"/>
<dbReference type="InterPro" id="IPR013087">
    <property type="entry name" value="Znf_C2H2_type"/>
</dbReference>
<evidence type="ECO:0000256" key="7">
    <source>
        <dbReference type="ARBA" id="ARBA00023242"/>
    </source>
</evidence>
<keyword evidence="7" id="KW-0539">Nucleus</keyword>
<accession>A0A6P8Q1N8</accession>
<reference evidence="12" key="1">
    <citation type="submission" date="2025-08" db="UniProtKB">
        <authorList>
            <consortium name="RefSeq"/>
        </authorList>
    </citation>
    <scope>IDENTIFICATION</scope>
</reference>
<evidence type="ECO:0000256" key="1">
    <source>
        <dbReference type="ARBA" id="ARBA00004123"/>
    </source>
</evidence>
<feature type="domain" description="C2H2-type" evidence="10">
    <location>
        <begin position="248"/>
        <end position="275"/>
    </location>
</feature>
<name>A0A6P8Q1N8_GEOSA</name>
<gene>
    <name evidence="12" type="primary">LOC117354977</name>
</gene>
<keyword evidence="3" id="KW-0677">Repeat</keyword>
<dbReference type="InterPro" id="IPR036236">
    <property type="entry name" value="Znf_C2H2_sf"/>
</dbReference>